<dbReference type="PROSITE" id="PS51257">
    <property type="entry name" value="PROKAR_LIPOPROTEIN"/>
    <property type="match status" value="1"/>
</dbReference>
<keyword evidence="2" id="KW-1185">Reference proteome</keyword>
<comment type="caution">
    <text evidence="1">The sequence shown here is derived from an EMBL/GenBank/DDBJ whole genome shotgun (WGS) entry which is preliminary data.</text>
</comment>
<gene>
    <name evidence="1" type="ORF">KHA91_15880</name>
</gene>
<protein>
    <recommendedName>
        <fullName evidence="3">Lipoprotein</fullName>
    </recommendedName>
</protein>
<dbReference type="EMBL" id="JAGYPN010000003">
    <property type="protein sequence ID" value="MBS4224200.1"/>
    <property type="molecule type" value="Genomic_DNA"/>
</dbReference>
<dbReference type="Proteomes" id="UP000676456">
    <property type="component" value="Unassembled WGS sequence"/>
</dbReference>
<reference evidence="1 2" key="1">
    <citation type="submission" date="2021-05" db="EMBL/GenBank/DDBJ databases">
        <title>Novel Bacillus species.</title>
        <authorList>
            <person name="Liu G."/>
        </authorList>
    </citation>
    <scope>NUCLEOTIDE SEQUENCE [LARGE SCALE GENOMIC DNA]</scope>
    <source>
        <strain evidence="1 2">FJAT-49682</strain>
    </source>
</reference>
<dbReference type="AlphaFoldDB" id="A0A942UMQ5"/>
<organism evidence="1 2">
    <name type="scientific">Lederbergia citrea</name>
    <dbReference type="NCBI Taxonomy" id="2833581"/>
    <lineage>
        <taxon>Bacteria</taxon>
        <taxon>Bacillati</taxon>
        <taxon>Bacillota</taxon>
        <taxon>Bacilli</taxon>
        <taxon>Bacillales</taxon>
        <taxon>Bacillaceae</taxon>
        <taxon>Lederbergia</taxon>
    </lineage>
</organism>
<name>A0A942UMQ5_9BACI</name>
<evidence type="ECO:0000313" key="2">
    <source>
        <dbReference type="Proteomes" id="UP000676456"/>
    </source>
</evidence>
<sequence length="113" mass="12632">MNKLAFIPILLLLTITLTGCNLFDSKKELPIEMIAFNSLTDEERDLIPVSPKDSIVEKITINNENKSLIDKGYDKDQVYSVTFNNIETDSSGKLTVFVDLDKETVVGKGFTSK</sequence>
<evidence type="ECO:0000313" key="1">
    <source>
        <dbReference type="EMBL" id="MBS4224200.1"/>
    </source>
</evidence>
<dbReference type="RefSeq" id="WP_213099233.1">
    <property type="nucleotide sequence ID" value="NZ_JAGYPN010000003.1"/>
</dbReference>
<evidence type="ECO:0008006" key="3">
    <source>
        <dbReference type="Google" id="ProtNLM"/>
    </source>
</evidence>
<proteinExistence type="predicted"/>
<accession>A0A942UMQ5</accession>